<keyword evidence="3" id="KW-0378">Hydrolase</keyword>
<evidence type="ECO:0000259" key="5">
    <source>
        <dbReference type="SMART" id="SM00382"/>
    </source>
</evidence>
<dbReference type="CDD" id="cd18809">
    <property type="entry name" value="SF1_C_RecD"/>
    <property type="match status" value="1"/>
</dbReference>
<dbReference type="EMBL" id="CP141615">
    <property type="protein sequence ID" value="WRP17873.1"/>
    <property type="molecule type" value="Genomic_DNA"/>
</dbReference>
<dbReference type="InterPro" id="IPR003583">
    <property type="entry name" value="Hlx-hairpin-Hlx_DNA-bd_motif"/>
</dbReference>
<dbReference type="SUPFAM" id="SSF52540">
    <property type="entry name" value="P-loop containing nucleoside triphosphate hydrolases"/>
    <property type="match status" value="2"/>
</dbReference>
<dbReference type="RefSeq" id="WP_324717143.1">
    <property type="nucleotide sequence ID" value="NZ_CP141615.1"/>
</dbReference>
<proteinExistence type="inferred from homology"/>
<comment type="similarity">
    <text evidence="3">Belongs to the RecD family. RecD2 subfamily.</text>
</comment>
<dbReference type="InterPro" id="IPR010994">
    <property type="entry name" value="RuvA_2-like"/>
</dbReference>
<evidence type="ECO:0000313" key="6">
    <source>
        <dbReference type="EMBL" id="WRP17873.1"/>
    </source>
</evidence>
<organism evidence="6 7">
    <name type="scientific">Carboxydichorda subterranea</name>
    <dbReference type="NCBI Taxonomy" id="3109565"/>
    <lineage>
        <taxon>Bacteria</taxon>
        <taxon>Bacillati</taxon>
        <taxon>Bacillota</taxon>
        <taxon>Limnochordia</taxon>
        <taxon>Limnochordales</taxon>
        <taxon>Geochordaceae</taxon>
        <taxon>Carboxydichorda</taxon>
    </lineage>
</organism>
<dbReference type="InterPro" id="IPR055446">
    <property type="entry name" value="RecD2_N_OB"/>
</dbReference>
<dbReference type="EC" id="5.6.2.3" evidence="3"/>
<keyword evidence="2 3" id="KW-0067">ATP-binding</keyword>
<evidence type="ECO:0000256" key="3">
    <source>
        <dbReference type="HAMAP-Rule" id="MF_01488"/>
    </source>
</evidence>
<feature type="binding site" evidence="3">
    <location>
        <begin position="358"/>
        <end position="362"/>
    </location>
    <ligand>
        <name>ATP</name>
        <dbReference type="ChEBI" id="CHEBI:30616"/>
    </ligand>
</feature>
<keyword evidence="1 3" id="KW-0547">Nucleotide-binding</keyword>
<keyword evidence="3" id="KW-0238">DNA-binding</keyword>
<dbReference type="InterPro" id="IPR041451">
    <property type="entry name" value="RecD2_SH13"/>
</dbReference>
<keyword evidence="3" id="KW-0347">Helicase</keyword>
<dbReference type="Gene3D" id="1.10.150.20">
    <property type="entry name" value="5' to 3' exonuclease, C-terminal subdomain"/>
    <property type="match status" value="1"/>
</dbReference>
<dbReference type="Pfam" id="PF14490">
    <property type="entry name" value="HHH_RecD2"/>
    <property type="match status" value="1"/>
</dbReference>
<dbReference type="PANTHER" id="PTHR43788">
    <property type="entry name" value="DNA2/NAM7 HELICASE FAMILY MEMBER"/>
    <property type="match status" value="1"/>
</dbReference>
<dbReference type="PANTHER" id="PTHR43788:SF6">
    <property type="entry name" value="DNA HELICASE B"/>
    <property type="match status" value="1"/>
</dbReference>
<dbReference type="Pfam" id="PF13245">
    <property type="entry name" value="AAA_19"/>
    <property type="match status" value="1"/>
</dbReference>
<gene>
    <name evidence="3" type="primary">recD2</name>
    <name evidence="6" type="ORF">U7230_02350</name>
</gene>
<dbReference type="NCBIfam" id="TIGR01448">
    <property type="entry name" value="recD_rel"/>
    <property type="match status" value="1"/>
</dbReference>
<dbReference type="CDD" id="cd17933">
    <property type="entry name" value="DEXSc_RecD-like"/>
    <property type="match status" value="1"/>
</dbReference>
<dbReference type="Pfam" id="PF23139">
    <property type="entry name" value="OB_YrrC"/>
    <property type="match status" value="1"/>
</dbReference>
<dbReference type="Pfam" id="PF18335">
    <property type="entry name" value="SH3_13"/>
    <property type="match status" value="1"/>
</dbReference>
<evidence type="ECO:0000259" key="4">
    <source>
        <dbReference type="SMART" id="SM00278"/>
    </source>
</evidence>
<reference evidence="6 7" key="1">
    <citation type="journal article" date="2024" name="Front. Microbiol.">
        <title>Novel thermophilic genera Geochorda gen. nov. and Carboxydochorda gen. nov. from the deep terrestrial subsurface reveal the ecophysiological diversity in the class Limnochordia.</title>
        <authorList>
            <person name="Karnachuk O.V."/>
            <person name="Lukina A.P."/>
            <person name="Avakyan M.R."/>
            <person name="Kadnikov V.V."/>
            <person name="Begmatov S."/>
            <person name="Beletsky A.V."/>
            <person name="Vlasova K.G."/>
            <person name="Novikov A.A."/>
            <person name="Shcherbakova V.A."/>
            <person name="Mardanov A.V."/>
            <person name="Ravin N.V."/>
        </authorList>
    </citation>
    <scope>NUCLEOTIDE SEQUENCE [LARGE SCALE GENOMIC DNA]</scope>
    <source>
        <strain evidence="6 7">L945</strain>
    </source>
</reference>
<dbReference type="SMART" id="SM00278">
    <property type="entry name" value="HhH1"/>
    <property type="match status" value="3"/>
</dbReference>
<dbReference type="InterPro" id="IPR029493">
    <property type="entry name" value="RecD2-like_HHH"/>
</dbReference>
<keyword evidence="3" id="KW-0413">Isomerase</keyword>
<dbReference type="InterPro" id="IPR027417">
    <property type="entry name" value="P-loop_NTPase"/>
</dbReference>
<evidence type="ECO:0000313" key="7">
    <source>
        <dbReference type="Proteomes" id="UP001332192"/>
    </source>
</evidence>
<dbReference type="Gene3D" id="1.10.10.2220">
    <property type="match status" value="1"/>
</dbReference>
<dbReference type="Pfam" id="PF13538">
    <property type="entry name" value="UvrD_C_2"/>
    <property type="match status" value="1"/>
</dbReference>
<feature type="domain" description="Helix-hairpin-helix DNA-binding motif class 1" evidence="4">
    <location>
        <begin position="90"/>
        <end position="112"/>
    </location>
</feature>
<dbReference type="HAMAP" id="MF_01488">
    <property type="entry name" value="RecD2"/>
    <property type="match status" value="1"/>
</dbReference>
<feature type="domain" description="AAA+ ATPase" evidence="5">
    <location>
        <begin position="347"/>
        <end position="540"/>
    </location>
</feature>
<comment type="function">
    <text evidence="3">DNA-dependent ATPase and ATP-dependent 5'-3' DNA helicase. Has no activity on blunt DNA or DNA with 3'-overhangs, requires at least 10 bases of 5'-ssDNA for helicase activity.</text>
</comment>
<dbReference type="SUPFAM" id="SSF47781">
    <property type="entry name" value="RuvA domain 2-like"/>
    <property type="match status" value="1"/>
</dbReference>
<dbReference type="InterPro" id="IPR027785">
    <property type="entry name" value="UvrD-like_helicase_C"/>
</dbReference>
<feature type="domain" description="Helix-hairpin-helix DNA-binding motif class 1" evidence="4">
    <location>
        <begin position="190"/>
        <end position="209"/>
    </location>
</feature>
<protein>
    <recommendedName>
        <fullName evidence="3">ATP-dependent RecD2 DNA helicase</fullName>
        <ecNumber evidence="3">5.6.2.3</ecNumber>
    </recommendedName>
    <alternativeName>
        <fullName evidence="3">DNA 5'-3' helicase subunit RecD2</fullName>
    </alternativeName>
</protein>
<dbReference type="Gene3D" id="3.40.50.300">
    <property type="entry name" value="P-loop containing nucleotide triphosphate hydrolases"/>
    <property type="match status" value="2"/>
</dbReference>
<keyword evidence="7" id="KW-1185">Reference proteome</keyword>
<dbReference type="InterPro" id="IPR006345">
    <property type="entry name" value="RecD2"/>
</dbReference>
<accession>A0ABZ1BYR9</accession>
<dbReference type="Pfam" id="PF14520">
    <property type="entry name" value="HHH_5"/>
    <property type="match status" value="1"/>
</dbReference>
<dbReference type="InterPro" id="IPR003593">
    <property type="entry name" value="AAA+_ATPase"/>
</dbReference>
<name>A0ABZ1BYR9_9FIRM</name>
<evidence type="ECO:0000256" key="2">
    <source>
        <dbReference type="ARBA" id="ARBA00022840"/>
    </source>
</evidence>
<dbReference type="Proteomes" id="UP001332192">
    <property type="component" value="Chromosome"/>
</dbReference>
<evidence type="ECO:0000256" key="1">
    <source>
        <dbReference type="ARBA" id="ARBA00022741"/>
    </source>
</evidence>
<dbReference type="Gene3D" id="2.30.30.940">
    <property type="match status" value="1"/>
</dbReference>
<dbReference type="InterPro" id="IPR050534">
    <property type="entry name" value="Coronavir_polyprotein_1ab"/>
</dbReference>
<comment type="catalytic activity">
    <reaction evidence="3">
        <text>ATP + H2O = ADP + phosphate + H(+)</text>
        <dbReference type="Rhea" id="RHEA:13065"/>
        <dbReference type="ChEBI" id="CHEBI:15377"/>
        <dbReference type="ChEBI" id="CHEBI:15378"/>
        <dbReference type="ChEBI" id="CHEBI:30616"/>
        <dbReference type="ChEBI" id="CHEBI:43474"/>
        <dbReference type="ChEBI" id="CHEBI:456216"/>
        <dbReference type="EC" id="5.6.2.3"/>
    </reaction>
</comment>
<dbReference type="SMART" id="SM00382">
    <property type="entry name" value="AAA"/>
    <property type="match status" value="1"/>
</dbReference>
<sequence>MDDQARPSDVVQGVVRRITFHDPGTQYAVIRLEQRPNRPPLTVVGHWTPLPAPGEEIRVVGRWALHPTYGRQFEAEAYQPVTPATREGVERLLASGIIKGVGPATARRLVAAFGERALDVIASDPQRLASVPGIGPRKARWIAERLHLRKETQEALVFLHGLGLGPGLSRRILQRYGTQAPAAVRADPYALALEVDGIGFRRADDLAERFQIAPDSPRRVEAALWHVMREAGEEGHVYLPREVLFQRVRAVLGGGRGAGHAYPDEMLGAALGALVAGGQLVEEDGAVYPAAFHRYETELAGRLLELARQAYQPWLPARLEQELQAAQARLGTRLAPEQLQAVRRAMESGLLVVTGGPGTGKTTLVRFIVYLARRAGIRVALAAPTGRAAQRLQEAVRCGVPEEEPSVQASTVHRLLEVRPGSSSASRFARGPKNPIDAELVIVDEASMLDISLAYHLVAALGPESRLVLVGDVDQLPSVGPGQVLRDLIQSGVVPLVRLVHLFRQAARSRIVVGAHQILAGRSVVHAGPSRAQTAVRPASQERRTAAREEGSLRFFEEPDPQRVAWKVRELVTTSIPQQFGLRPVEEIQVLTASHRGPAGSDALNRLLQEALNPAGRGKAELQLGQRVVRQGDRVMQVRNDYQARLVPEDGSGPSRDGEGGEVGVFNGEIGTVWRVDPDERVVHVRFDDGRLIEYDEEKWHQLQLAYAITVHKSQGNEFPCVVMPVVWTMPALMTRHLLYTAVTRGRRLVVLVGDRKAVHAYVRNASVAQRYSMLARRLQRIA</sequence>
<feature type="domain" description="Helix-hairpin-helix DNA-binding motif class 1" evidence="4">
    <location>
        <begin position="126"/>
        <end position="145"/>
    </location>
</feature>